<name>A0A1L3GLN2_9BACT</name>
<proteinExistence type="inferred from homology"/>
<dbReference type="STRING" id="1842532.A7E78_02625"/>
<dbReference type="PANTHER" id="PTHR37423:SF2">
    <property type="entry name" value="MEMBRANE-BOUND LYTIC MUREIN TRANSGLYCOSYLASE C"/>
    <property type="match status" value="1"/>
</dbReference>
<dbReference type="Pfam" id="PF01464">
    <property type="entry name" value="SLT"/>
    <property type="match status" value="1"/>
</dbReference>
<dbReference type="EMBL" id="CP015519">
    <property type="protein sequence ID" value="APG26839.1"/>
    <property type="molecule type" value="Genomic_DNA"/>
</dbReference>
<reference evidence="5 6" key="1">
    <citation type="journal article" date="2017" name="Genome Announc.">
        <title>Complete Genome Sequences of Two Acetylene-Fermenting Pelobacter acetylenicus Strains.</title>
        <authorList>
            <person name="Sutton J.M."/>
            <person name="Baesman S.M."/>
            <person name="Fierst J.L."/>
            <person name="Poret-Peterson A.T."/>
            <person name="Oremland R.S."/>
            <person name="Dunlap D.S."/>
            <person name="Akob D.M."/>
        </authorList>
    </citation>
    <scope>NUCLEOTIDE SEQUENCE [LARGE SCALE GENOMIC DNA]</scope>
    <source>
        <strain evidence="5 6">SFB93</strain>
    </source>
</reference>
<evidence type="ECO:0000256" key="2">
    <source>
        <dbReference type="SAM" id="SignalP"/>
    </source>
</evidence>
<evidence type="ECO:0000259" key="4">
    <source>
        <dbReference type="Pfam" id="PF13511"/>
    </source>
</evidence>
<dbReference type="Pfam" id="PF13511">
    <property type="entry name" value="DUF4124"/>
    <property type="match status" value="1"/>
</dbReference>
<dbReference type="SUPFAM" id="SSF53955">
    <property type="entry name" value="Lysozyme-like"/>
    <property type="match status" value="1"/>
</dbReference>
<evidence type="ECO:0000313" key="5">
    <source>
        <dbReference type="EMBL" id="APG26839.1"/>
    </source>
</evidence>
<keyword evidence="6" id="KW-1185">Reference proteome</keyword>
<sequence>MKVIKLVLIAGVFSAMVVCTSSVAGWCDIYKYVDSDGVVHFTNTPTGNKFRFYLKESPRPEAGSGTLNDQIARSAKAFDLDEALIKAVIKVESNYNPKAVSAKGAQGIMQLIPSTAREMQVQDPFNAADNIRGGSRYLRQMLDQFGGNLELALAAYNAGPGNVRRYGGVPPFAETQNYIQQVKKYLQFYR</sequence>
<feature type="domain" description="DUF4124" evidence="4">
    <location>
        <begin position="24"/>
        <end position="58"/>
    </location>
</feature>
<feature type="domain" description="Transglycosylase SLT" evidence="3">
    <location>
        <begin position="72"/>
        <end position="177"/>
    </location>
</feature>
<dbReference type="InterPro" id="IPR000189">
    <property type="entry name" value="Transglyc_AS"/>
</dbReference>
<dbReference type="KEGG" id="pef:A7E78_02625"/>
<dbReference type="PANTHER" id="PTHR37423">
    <property type="entry name" value="SOLUBLE LYTIC MUREIN TRANSGLYCOSYLASE-RELATED"/>
    <property type="match status" value="1"/>
</dbReference>
<dbReference type="GO" id="GO:0008933">
    <property type="term" value="F:peptidoglycan lytic transglycosylase activity"/>
    <property type="evidence" value="ECO:0007669"/>
    <property type="project" value="InterPro"/>
</dbReference>
<evidence type="ECO:0000256" key="1">
    <source>
        <dbReference type="ARBA" id="ARBA00007734"/>
    </source>
</evidence>
<dbReference type="OrthoDB" id="9781970at2"/>
<evidence type="ECO:0000259" key="3">
    <source>
        <dbReference type="Pfam" id="PF01464"/>
    </source>
</evidence>
<organism evidence="5 6">
    <name type="scientific">Syntrophotalea acetylenivorans</name>
    <dbReference type="NCBI Taxonomy" id="1842532"/>
    <lineage>
        <taxon>Bacteria</taxon>
        <taxon>Pseudomonadati</taxon>
        <taxon>Thermodesulfobacteriota</taxon>
        <taxon>Desulfuromonadia</taxon>
        <taxon>Desulfuromonadales</taxon>
        <taxon>Syntrophotaleaceae</taxon>
        <taxon>Syntrophotalea</taxon>
    </lineage>
</organism>
<dbReference type="InterPro" id="IPR025392">
    <property type="entry name" value="DUF4124"/>
</dbReference>
<comment type="similarity">
    <text evidence="1">Belongs to the transglycosylase Slt family.</text>
</comment>
<gene>
    <name evidence="5" type="ORF">A7E78_02625</name>
</gene>
<dbReference type="PROSITE" id="PS00922">
    <property type="entry name" value="TRANSGLYCOSYLASE"/>
    <property type="match status" value="1"/>
</dbReference>
<dbReference type="AlphaFoldDB" id="A0A1L3GLN2"/>
<feature type="chain" id="PRO_5010268034" evidence="2">
    <location>
        <begin position="25"/>
        <end position="190"/>
    </location>
</feature>
<dbReference type="InterPro" id="IPR023346">
    <property type="entry name" value="Lysozyme-like_dom_sf"/>
</dbReference>
<dbReference type="Gene3D" id="1.10.530.10">
    <property type="match status" value="1"/>
</dbReference>
<dbReference type="GO" id="GO:0016020">
    <property type="term" value="C:membrane"/>
    <property type="evidence" value="ECO:0007669"/>
    <property type="project" value="InterPro"/>
</dbReference>
<dbReference type="CDD" id="cd00254">
    <property type="entry name" value="LT-like"/>
    <property type="match status" value="1"/>
</dbReference>
<dbReference type="GO" id="GO:0000270">
    <property type="term" value="P:peptidoglycan metabolic process"/>
    <property type="evidence" value="ECO:0007669"/>
    <property type="project" value="InterPro"/>
</dbReference>
<dbReference type="InterPro" id="IPR008258">
    <property type="entry name" value="Transglycosylase_SLT_dom_1"/>
</dbReference>
<dbReference type="Proteomes" id="UP000182517">
    <property type="component" value="Chromosome"/>
</dbReference>
<protein>
    <submittedName>
        <fullName evidence="5">Lytic transglycosylase</fullName>
    </submittedName>
</protein>
<feature type="signal peptide" evidence="2">
    <location>
        <begin position="1"/>
        <end position="24"/>
    </location>
</feature>
<evidence type="ECO:0000313" key="6">
    <source>
        <dbReference type="Proteomes" id="UP000182517"/>
    </source>
</evidence>
<keyword evidence="2" id="KW-0732">Signal</keyword>
<accession>A0A1L3GLN2</accession>